<reference evidence="4" key="1">
    <citation type="journal article" date="2019" name="Int. J. Syst. Evol. Microbiol.">
        <title>The Global Catalogue of Microorganisms (GCM) 10K type strain sequencing project: providing services to taxonomists for standard genome sequencing and annotation.</title>
        <authorList>
            <consortium name="The Broad Institute Genomics Platform"/>
            <consortium name="The Broad Institute Genome Sequencing Center for Infectious Disease"/>
            <person name="Wu L."/>
            <person name="Ma J."/>
        </authorList>
    </citation>
    <scope>NUCLEOTIDE SEQUENCE [LARGE SCALE GENOMIC DNA]</scope>
    <source>
        <strain evidence="4">CCUG 55585</strain>
    </source>
</reference>
<organism evidence="3 4">
    <name type="scientific">Lysobacter brunescens</name>
    <dbReference type="NCBI Taxonomy" id="262323"/>
    <lineage>
        <taxon>Bacteria</taxon>
        <taxon>Pseudomonadati</taxon>
        <taxon>Pseudomonadota</taxon>
        <taxon>Gammaproteobacteria</taxon>
        <taxon>Lysobacterales</taxon>
        <taxon>Lysobacteraceae</taxon>
        <taxon>Lysobacter</taxon>
    </lineage>
</organism>
<dbReference type="Gene3D" id="3.30.9.10">
    <property type="entry name" value="D-Amino Acid Oxidase, subunit A, domain 2"/>
    <property type="match status" value="1"/>
</dbReference>
<dbReference type="GO" id="GO:0016491">
    <property type="term" value="F:oxidoreductase activity"/>
    <property type="evidence" value="ECO:0007669"/>
    <property type="project" value="UniProtKB-KW"/>
</dbReference>
<dbReference type="InterPro" id="IPR036188">
    <property type="entry name" value="FAD/NAD-bd_sf"/>
</dbReference>
<keyword evidence="4" id="KW-1185">Reference proteome</keyword>
<proteinExistence type="predicted"/>
<name>A0ABW2YKI2_9GAMM</name>
<protein>
    <submittedName>
        <fullName evidence="3">NAD(P)/FAD-dependent oxidoreductase</fullName>
        <ecNumber evidence="3">1.-.-.-</ecNumber>
    </submittedName>
</protein>
<dbReference type="RefSeq" id="WP_386825369.1">
    <property type="nucleotide sequence ID" value="NZ_JBHTIF010000003.1"/>
</dbReference>
<dbReference type="PROSITE" id="PS51257">
    <property type="entry name" value="PROKAR_LIPOPROTEIN"/>
    <property type="match status" value="1"/>
</dbReference>
<dbReference type="PANTHER" id="PTHR13847">
    <property type="entry name" value="SARCOSINE DEHYDROGENASE-RELATED"/>
    <property type="match status" value="1"/>
</dbReference>
<gene>
    <name evidence="3" type="ORF">ACFQ0E_15625</name>
</gene>
<dbReference type="Proteomes" id="UP001597110">
    <property type="component" value="Unassembled WGS sequence"/>
</dbReference>
<dbReference type="Gene3D" id="3.50.50.60">
    <property type="entry name" value="FAD/NAD(P)-binding domain"/>
    <property type="match status" value="2"/>
</dbReference>
<comment type="caution">
    <text evidence="3">The sequence shown here is derived from an EMBL/GenBank/DDBJ whole genome shotgun (WGS) entry which is preliminary data.</text>
</comment>
<dbReference type="PANTHER" id="PTHR13847:SF289">
    <property type="entry name" value="GLYCINE OXIDASE"/>
    <property type="match status" value="1"/>
</dbReference>
<evidence type="ECO:0000259" key="2">
    <source>
        <dbReference type="Pfam" id="PF01266"/>
    </source>
</evidence>
<dbReference type="InterPro" id="IPR006076">
    <property type="entry name" value="FAD-dep_OxRdtase"/>
</dbReference>
<dbReference type="EC" id="1.-.-.-" evidence="3"/>
<dbReference type="SUPFAM" id="SSF51905">
    <property type="entry name" value="FAD/NAD(P)-binding domain"/>
    <property type="match status" value="1"/>
</dbReference>
<dbReference type="Pfam" id="PF01266">
    <property type="entry name" value="DAO"/>
    <property type="match status" value="1"/>
</dbReference>
<feature type="domain" description="FAD dependent oxidoreductase" evidence="2">
    <location>
        <begin position="14"/>
        <end position="397"/>
    </location>
</feature>
<dbReference type="EMBL" id="JBHTIF010000003">
    <property type="protein sequence ID" value="MFD0727024.1"/>
    <property type="molecule type" value="Genomic_DNA"/>
</dbReference>
<accession>A0ABW2YKI2</accession>
<keyword evidence="1 3" id="KW-0560">Oxidoreductase</keyword>
<sequence length="421" mass="45602">MAALANRQDGADGRVVVIGGGVVGLACALRLRLAGVDCLVIDPMHDGQAASWGNAGHIAIEQVAPLASWATLRSLPRRWFGRGGPVDVPRPWSIAPWLWQFLRACSPRRHAAGQQALRGLLADAVPAWRRLLQDIGRPGLLREEGHWVVWESADSERRGLAAWLDGDIGEARATPLADRALAMLQARLDLPLRAGLCFEGSAQVSDTGKLMRALREALLDRGGQWLRAGVAGLAHADGRAGIVLDDSRRIDADRILIAAGPGSRSLMADLGEHAPLIEERGYHLQWRNHDWPDLPPLVFEDRSVILTRFDGGLRLAGFVEFVPPGLPPDVRKWQRLRAHAVALGLPVRGEPEAWCGARPTLPDYLPAIGRSRTAGNVCYAFGHQHLGLTLAAVTADRVLTLLDDPEGASAVAPFDLQRFAD</sequence>
<dbReference type="SUPFAM" id="SSF54373">
    <property type="entry name" value="FAD-linked reductases, C-terminal domain"/>
    <property type="match status" value="1"/>
</dbReference>
<evidence type="ECO:0000313" key="4">
    <source>
        <dbReference type="Proteomes" id="UP001597110"/>
    </source>
</evidence>
<evidence type="ECO:0000256" key="1">
    <source>
        <dbReference type="ARBA" id="ARBA00023002"/>
    </source>
</evidence>
<evidence type="ECO:0000313" key="3">
    <source>
        <dbReference type="EMBL" id="MFD0727024.1"/>
    </source>
</evidence>